<keyword evidence="3 8" id="KW-0813">Transport</keyword>
<dbReference type="InterPro" id="IPR036259">
    <property type="entry name" value="MFS_trans_sf"/>
</dbReference>
<dbReference type="InterPro" id="IPR001958">
    <property type="entry name" value="Tet-R_TetA/multi-R_MdtG-like"/>
</dbReference>
<reference evidence="10" key="1">
    <citation type="submission" date="2021-03" db="EMBL/GenBank/DDBJ databases">
        <title>Identification and antibiotic profiling of Wohlfahrtiimonas chitiniclastica, an underestimated human pathogen.</title>
        <authorList>
            <person name="Kopf A."/>
            <person name="Bunk B."/>
            <person name="Coldewey S."/>
            <person name="Gunzer F."/>
            <person name="Riedel T."/>
            <person name="Schroettner P."/>
        </authorList>
    </citation>
    <scope>NUCLEOTIDE SEQUENCE</scope>
    <source>
        <strain evidence="10">DSM 100917</strain>
    </source>
</reference>
<keyword evidence="5 8" id="KW-0812">Transmembrane</keyword>
<gene>
    <name evidence="10" type="ORF">J7561_05605</name>
</gene>
<dbReference type="GO" id="GO:1990961">
    <property type="term" value="P:xenobiotic detoxification by transmembrane export across the plasma membrane"/>
    <property type="evidence" value="ECO:0007669"/>
    <property type="project" value="InterPro"/>
</dbReference>
<keyword evidence="4" id="KW-1003">Cell membrane</keyword>
<dbReference type="RefSeq" id="WP_213403851.1">
    <property type="nucleotide sequence ID" value="NZ_JAGIBT010000003.1"/>
</dbReference>
<dbReference type="InterPro" id="IPR011701">
    <property type="entry name" value="MFS"/>
</dbReference>
<feature type="transmembrane region" description="Helical" evidence="8">
    <location>
        <begin position="54"/>
        <end position="73"/>
    </location>
</feature>
<evidence type="ECO:0000256" key="1">
    <source>
        <dbReference type="ARBA" id="ARBA00004651"/>
    </source>
</evidence>
<evidence type="ECO:0000313" key="11">
    <source>
        <dbReference type="Proteomes" id="UP000680020"/>
    </source>
</evidence>
<feature type="transmembrane region" description="Helical" evidence="8">
    <location>
        <begin position="345"/>
        <end position="367"/>
    </location>
</feature>
<evidence type="ECO:0000256" key="3">
    <source>
        <dbReference type="ARBA" id="ARBA00022448"/>
    </source>
</evidence>
<keyword evidence="7 8" id="KW-0472">Membrane</keyword>
<evidence type="ECO:0000256" key="4">
    <source>
        <dbReference type="ARBA" id="ARBA00022475"/>
    </source>
</evidence>
<comment type="caution">
    <text evidence="8">Lacks conserved residue(s) required for the propagation of feature annotation.</text>
</comment>
<dbReference type="NCBIfam" id="TIGR00710">
    <property type="entry name" value="efflux_Bcr_CflA"/>
    <property type="match status" value="1"/>
</dbReference>
<feature type="transmembrane region" description="Helical" evidence="8">
    <location>
        <begin position="12"/>
        <end position="34"/>
    </location>
</feature>
<comment type="similarity">
    <text evidence="2 8">Belongs to the major facilitator superfamily. Bcr/CmlA family.</text>
</comment>
<dbReference type="SUPFAM" id="SSF103473">
    <property type="entry name" value="MFS general substrate transporter"/>
    <property type="match status" value="1"/>
</dbReference>
<accession>A0AB35BWM7</accession>
<proteinExistence type="inferred from homology"/>
<dbReference type="Proteomes" id="UP000680020">
    <property type="component" value="Unassembled WGS sequence"/>
</dbReference>
<dbReference type="EMBL" id="JAGIBU010000004">
    <property type="protein sequence ID" value="MBS7824680.1"/>
    <property type="molecule type" value="Genomic_DNA"/>
</dbReference>
<dbReference type="AlphaFoldDB" id="A0AB35BWM7"/>
<keyword evidence="8" id="KW-0997">Cell inner membrane</keyword>
<dbReference type="InterPro" id="IPR020846">
    <property type="entry name" value="MFS_dom"/>
</dbReference>
<evidence type="ECO:0000313" key="10">
    <source>
        <dbReference type="EMBL" id="MBS7824680.1"/>
    </source>
</evidence>
<protein>
    <recommendedName>
        <fullName evidence="8">Bcr/CflA family efflux transporter</fullName>
    </recommendedName>
</protein>
<sequence>MNTQHTQTRIITASLIMLMALLTALDSMAIDMYLPAMPDIASDFQISSGKVQQTLAIFLAGLAIGQGLYGPLLDRYGRRLPLLIGIVIFIIGSVLSALAPNVEWMLAARFIQAIGASAGLVTPRAIVSDTCDLKDSARVFSLLMNAMMLGPILAPMLGGFVLGFGEWRVIFYIIAIIGGITLLWAWQQVPETLAIEKRTPLNLKAIAKTYGGQFTNRTFMCYAMASGFAMSGLFLYVGGSSFIFREHFALSATHFSYLFALNSAGLVIFGAVANRLLVKGLSARGLLMIGMAMHTGFALLLFILTQSMTLSIVPYALLLAGAISALGFVLGNVTALTMHYGGPQAGAVSAVMGVLQYLLPALMGYVVSLFAQSISVLPLAIGICGLMGILFIFASQDKTA</sequence>
<keyword evidence="6 8" id="KW-1133">Transmembrane helix</keyword>
<feature type="transmembrane region" description="Helical" evidence="8">
    <location>
        <begin position="312"/>
        <end position="333"/>
    </location>
</feature>
<feature type="transmembrane region" description="Helical" evidence="8">
    <location>
        <begin position="219"/>
        <end position="243"/>
    </location>
</feature>
<evidence type="ECO:0000259" key="9">
    <source>
        <dbReference type="PROSITE" id="PS50850"/>
    </source>
</evidence>
<dbReference type="PANTHER" id="PTHR23502">
    <property type="entry name" value="MAJOR FACILITATOR SUPERFAMILY"/>
    <property type="match status" value="1"/>
</dbReference>
<dbReference type="CDD" id="cd17320">
    <property type="entry name" value="MFS_MdfA_MDR_like"/>
    <property type="match status" value="1"/>
</dbReference>
<dbReference type="InterPro" id="IPR004812">
    <property type="entry name" value="Efflux_drug-R_Bcr/CmlA"/>
</dbReference>
<comment type="subcellular location">
    <subcellularLocation>
        <location evidence="8">Cell inner membrane</location>
        <topology evidence="8">Multi-pass membrane protein</topology>
    </subcellularLocation>
    <subcellularLocation>
        <location evidence="1">Cell membrane</location>
        <topology evidence="1">Multi-pass membrane protein</topology>
    </subcellularLocation>
</comment>
<dbReference type="PROSITE" id="PS50850">
    <property type="entry name" value="MFS"/>
    <property type="match status" value="1"/>
</dbReference>
<dbReference type="GO" id="GO:0005886">
    <property type="term" value="C:plasma membrane"/>
    <property type="evidence" value="ECO:0007669"/>
    <property type="project" value="UniProtKB-SubCell"/>
</dbReference>
<dbReference type="PRINTS" id="PR01035">
    <property type="entry name" value="TCRTETA"/>
</dbReference>
<evidence type="ECO:0000256" key="6">
    <source>
        <dbReference type="ARBA" id="ARBA00022989"/>
    </source>
</evidence>
<organism evidence="10 11">
    <name type="scientific">Wohlfahrtiimonas chitiniclastica</name>
    <dbReference type="NCBI Taxonomy" id="400946"/>
    <lineage>
        <taxon>Bacteria</taxon>
        <taxon>Pseudomonadati</taxon>
        <taxon>Pseudomonadota</taxon>
        <taxon>Gammaproteobacteria</taxon>
        <taxon>Cardiobacteriales</taxon>
        <taxon>Ignatzschineriaceae</taxon>
        <taxon>Wohlfahrtiimonas</taxon>
    </lineage>
</organism>
<comment type="caution">
    <text evidence="10">The sequence shown here is derived from an EMBL/GenBank/DDBJ whole genome shotgun (WGS) entry which is preliminary data.</text>
</comment>
<feature type="transmembrane region" description="Helical" evidence="8">
    <location>
        <begin position="285"/>
        <end position="306"/>
    </location>
</feature>
<feature type="transmembrane region" description="Helical" evidence="8">
    <location>
        <begin position="373"/>
        <end position="394"/>
    </location>
</feature>
<dbReference type="PANTHER" id="PTHR23502:SF132">
    <property type="entry name" value="POLYAMINE TRANSPORTER 2-RELATED"/>
    <property type="match status" value="1"/>
</dbReference>
<feature type="transmembrane region" description="Helical" evidence="8">
    <location>
        <begin position="139"/>
        <end position="163"/>
    </location>
</feature>
<dbReference type="GO" id="GO:0042910">
    <property type="term" value="F:xenobiotic transmembrane transporter activity"/>
    <property type="evidence" value="ECO:0007669"/>
    <property type="project" value="InterPro"/>
</dbReference>
<feature type="transmembrane region" description="Helical" evidence="8">
    <location>
        <begin position="80"/>
        <end position="100"/>
    </location>
</feature>
<evidence type="ECO:0000256" key="5">
    <source>
        <dbReference type="ARBA" id="ARBA00022692"/>
    </source>
</evidence>
<evidence type="ECO:0000256" key="8">
    <source>
        <dbReference type="RuleBase" id="RU365088"/>
    </source>
</evidence>
<dbReference type="Pfam" id="PF07690">
    <property type="entry name" value="MFS_1"/>
    <property type="match status" value="1"/>
</dbReference>
<name>A0AB35BWM7_9GAMM</name>
<dbReference type="Gene3D" id="1.20.1720.10">
    <property type="entry name" value="Multidrug resistance protein D"/>
    <property type="match status" value="1"/>
</dbReference>
<evidence type="ECO:0000256" key="2">
    <source>
        <dbReference type="ARBA" id="ARBA00006236"/>
    </source>
</evidence>
<feature type="transmembrane region" description="Helical" evidence="8">
    <location>
        <begin position="255"/>
        <end position="273"/>
    </location>
</feature>
<evidence type="ECO:0000256" key="7">
    <source>
        <dbReference type="ARBA" id="ARBA00023136"/>
    </source>
</evidence>
<feature type="domain" description="Major facilitator superfamily (MFS) profile" evidence="9">
    <location>
        <begin position="12"/>
        <end position="400"/>
    </location>
</feature>
<feature type="transmembrane region" description="Helical" evidence="8">
    <location>
        <begin position="169"/>
        <end position="186"/>
    </location>
</feature>